<dbReference type="EMBL" id="VXLD01000001">
    <property type="protein sequence ID" value="KAB1859940.1"/>
    <property type="molecule type" value="Genomic_DNA"/>
</dbReference>
<dbReference type="AlphaFoldDB" id="A0A5N4WUK2"/>
<proteinExistence type="predicted"/>
<accession>A0A5N4WUK2</accession>
<gene>
    <name evidence="1" type="ORF">F4W09_02115</name>
</gene>
<dbReference type="InterPro" id="IPR009225">
    <property type="entry name" value="Phage_head_completion_GpL"/>
</dbReference>
<sequence>MTGFSFNAPTTTPDELIVNDSFFPNLQLNLIRESVRLDGSVSNARLKDAAIAAILEINDQLRALKLKAATLNELATSTIDGKPNTELLYLRAVHSAIAADINEKYRSYDSTSDAQKRAEQLAPTIDDHRRNLRWAIRDLLGTSRCTVELI</sequence>
<protein>
    <submittedName>
        <fullName evidence="1">Head completion/stabilization protein</fullName>
    </submittedName>
</protein>
<evidence type="ECO:0000313" key="1">
    <source>
        <dbReference type="EMBL" id="KAB1859940.1"/>
    </source>
</evidence>
<name>A0A5N4WUK2_9GAMM</name>
<dbReference type="Pfam" id="PF05926">
    <property type="entry name" value="Phage_GPL"/>
    <property type="match status" value="1"/>
</dbReference>
<dbReference type="RefSeq" id="WP_151503854.1">
    <property type="nucleotide sequence ID" value="NZ_VXLD01000001.1"/>
</dbReference>
<dbReference type="Proteomes" id="UP000325788">
    <property type="component" value="Unassembled WGS sequence"/>
</dbReference>
<organism evidence="1 2">
    <name type="scientific">Acinetobacter tandoii</name>
    <dbReference type="NCBI Taxonomy" id="202954"/>
    <lineage>
        <taxon>Bacteria</taxon>
        <taxon>Pseudomonadati</taxon>
        <taxon>Pseudomonadota</taxon>
        <taxon>Gammaproteobacteria</taxon>
        <taxon>Moraxellales</taxon>
        <taxon>Moraxellaceae</taxon>
        <taxon>Acinetobacter</taxon>
    </lineage>
</organism>
<evidence type="ECO:0000313" key="2">
    <source>
        <dbReference type="Proteomes" id="UP000325788"/>
    </source>
</evidence>
<comment type="caution">
    <text evidence="1">The sequence shown here is derived from an EMBL/GenBank/DDBJ whole genome shotgun (WGS) entry which is preliminary data.</text>
</comment>
<reference evidence="1 2" key="1">
    <citation type="submission" date="2019-09" db="EMBL/GenBank/DDBJ databases">
        <title>Draft genome sequence of Acinetobacter tandoii W4-4-4 isolated from environmental water sample.</title>
        <authorList>
            <person name="Wee S.K."/>
            <person name="Yan B."/>
            <person name="Mustaffa S.B."/>
            <person name="Yap E.P.H."/>
        </authorList>
    </citation>
    <scope>NUCLEOTIDE SEQUENCE [LARGE SCALE GENOMIC DNA]</scope>
    <source>
        <strain evidence="1 2">W4-4-4</strain>
    </source>
</reference>